<dbReference type="InterPro" id="IPR036869">
    <property type="entry name" value="J_dom_sf"/>
</dbReference>
<name>A0A3B0VGS8_9ZZZZ</name>
<evidence type="ECO:0000313" key="2">
    <source>
        <dbReference type="EMBL" id="VAW39850.1"/>
    </source>
</evidence>
<protein>
    <recommendedName>
        <fullName evidence="3">J domain-containing protein</fullName>
    </recommendedName>
</protein>
<dbReference type="SUPFAM" id="SSF46565">
    <property type="entry name" value="Chaperone J-domain"/>
    <property type="match status" value="1"/>
</dbReference>
<organism evidence="2">
    <name type="scientific">hydrothermal vent metagenome</name>
    <dbReference type="NCBI Taxonomy" id="652676"/>
    <lineage>
        <taxon>unclassified sequences</taxon>
        <taxon>metagenomes</taxon>
        <taxon>ecological metagenomes</taxon>
    </lineage>
</organism>
<keyword evidence="1" id="KW-0175">Coiled coil</keyword>
<sequence>MTNRGVSPAKTSWHEQVEKIEALLAGLQSRLVEAEAELAERLAAIAAFEFKLRARIAKFTDKLDGLDTAVQELKRKMRWLGEGWQTDAENEAAAWAAGQTASEAGDYRYRDVPKEPRQALAKEEKASLKKLYRQLARRFHPDMSIDEVDRAYRTQMMWAINAAYAAGDLEKLEQLLLEPDAPHTIVIQSETEQLDLLTRELMRVQNRLQEIEDEMTRLDAHKSTVMMQRQEKVTRAGRDWFAEVAAQLQEDIAQRQIEHDVLQVQLENIDAFDETAVTDEDFPDIVRDATEDRTFESDIFDEFDRYNGRRRSKDFFK</sequence>
<evidence type="ECO:0008006" key="3">
    <source>
        <dbReference type="Google" id="ProtNLM"/>
    </source>
</evidence>
<evidence type="ECO:0000256" key="1">
    <source>
        <dbReference type="SAM" id="Coils"/>
    </source>
</evidence>
<accession>A0A3B0VGS8</accession>
<feature type="coiled-coil region" evidence="1">
    <location>
        <begin position="187"/>
        <end position="221"/>
    </location>
</feature>
<dbReference type="Gene3D" id="1.10.287.110">
    <property type="entry name" value="DnaJ domain"/>
    <property type="match status" value="1"/>
</dbReference>
<dbReference type="EMBL" id="UOEU01000767">
    <property type="protein sequence ID" value="VAW39850.1"/>
    <property type="molecule type" value="Genomic_DNA"/>
</dbReference>
<proteinExistence type="predicted"/>
<feature type="coiled-coil region" evidence="1">
    <location>
        <begin position="17"/>
        <end position="76"/>
    </location>
</feature>
<dbReference type="AlphaFoldDB" id="A0A3B0VGS8"/>
<gene>
    <name evidence="2" type="ORF">MNBD_CHLOROFLEXI01-1250</name>
</gene>
<reference evidence="2" key="1">
    <citation type="submission" date="2018-06" db="EMBL/GenBank/DDBJ databases">
        <authorList>
            <person name="Zhirakovskaya E."/>
        </authorList>
    </citation>
    <scope>NUCLEOTIDE SEQUENCE</scope>
</reference>